<organism evidence="2 3">
    <name type="scientific">Marinobacter adhaerens</name>
    <dbReference type="NCBI Taxonomy" id="1033846"/>
    <lineage>
        <taxon>Bacteria</taxon>
        <taxon>Pseudomonadati</taxon>
        <taxon>Pseudomonadota</taxon>
        <taxon>Gammaproteobacteria</taxon>
        <taxon>Pseudomonadales</taxon>
        <taxon>Marinobacteraceae</taxon>
        <taxon>Marinobacter</taxon>
    </lineage>
</organism>
<sequence>MNTFKRTLLAGCTVSFLATTAFADEAVITESFYPYKTETPSFEGLEPGMVINQTNVAQFKDIIDPAFYGFIEQGWTTIVVGETTSFDLHPSYVEATRVAMDQVTLGDQVGEINGWQAGRPFPEEPSAEDPRAGEKLAWNYKYGYNWGDSAAISPFYWKYRDMNSGDVERTIKFNFHFLNYKGRVNQEPTPEITPNPSDLFRAIYVQVLDPADVRDTQLLIHRAADDLKRDNSWLYLGFQRRVRRLATGQVTDAFLGSDLMIEDFEGYNGRISDM</sequence>
<evidence type="ECO:0000256" key="1">
    <source>
        <dbReference type="SAM" id="SignalP"/>
    </source>
</evidence>
<evidence type="ECO:0000313" key="3">
    <source>
        <dbReference type="Proteomes" id="UP000263489"/>
    </source>
</evidence>
<gene>
    <name evidence="2" type="ORF">DC045_15410</name>
</gene>
<feature type="signal peptide" evidence="1">
    <location>
        <begin position="1"/>
        <end position="23"/>
    </location>
</feature>
<accession>A0A352IW25</accession>
<dbReference type="Gene3D" id="2.50.20.10">
    <property type="entry name" value="Lipoprotein localisation LolA/LolB/LppX"/>
    <property type="match status" value="1"/>
</dbReference>
<dbReference type="Proteomes" id="UP000263489">
    <property type="component" value="Unassembled WGS sequence"/>
</dbReference>
<keyword evidence="1" id="KW-0732">Signal</keyword>
<reference evidence="2 3" key="1">
    <citation type="journal article" date="2018" name="Nat. Biotechnol.">
        <title>A standardized bacterial taxonomy based on genome phylogeny substantially revises the tree of life.</title>
        <authorList>
            <person name="Parks D.H."/>
            <person name="Chuvochina M."/>
            <person name="Waite D.W."/>
            <person name="Rinke C."/>
            <person name="Skarshewski A."/>
            <person name="Chaumeil P.A."/>
            <person name="Hugenholtz P."/>
        </authorList>
    </citation>
    <scope>NUCLEOTIDE SEQUENCE [LARGE SCALE GENOMIC DNA]</scope>
    <source>
        <strain evidence="2">UBA9380</strain>
    </source>
</reference>
<feature type="non-terminal residue" evidence="2">
    <location>
        <position position="274"/>
    </location>
</feature>
<dbReference type="EMBL" id="DNNA01000245">
    <property type="protein sequence ID" value="HBC35658.1"/>
    <property type="molecule type" value="Genomic_DNA"/>
</dbReference>
<comment type="caution">
    <text evidence="2">The sequence shown here is derived from an EMBL/GenBank/DDBJ whole genome shotgun (WGS) entry which is preliminary data.</text>
</comment>
<evidence type="ECO:0000313" key="2">
    <source>
        <dbReference type="EMBL" id="HBC35658.1"/>
    </source>
</evidence>
<dbReference type="Pfam" id="PF07044">
    <property type="entry name" value="DUF1329"/>
    <property type="match status" value="1"/>
</dbReference>
<dbReference type="CDD" id="cd16329">
    <property type="entry name" value="LolA_like"/>
    <property type="match status" value="1"/>
</dbReference>
<proteinExistence type="predicted"/>
<protein>
    <submittedName>
        <fullName evidence="2">DUF1329 domain-containing protein</fullName>
    </submittedName>
</protein>
<dbReference type="AlphaFoldDB" id="A0A352IW25"/>
<dbReference type="InterPro" id="IPR010752">
    <property type="entry name" value="DUF1329"/>
</dbReference>
<name>A0A352IW25_9GAMM</name>
<feature type="chain" id="PRO_5016602604" evidence="1">
    <location>
        <begin position="24"/>
        <end position="274"/>
    </location>
</feature>